<dbReference type="Proteomes" id="UP000013280">
    <property type="component" value="Unassembled WGS sequence"/>
</dbReference>
<dbReference type="Gene3D" id="1.10.150.900">
    <property type="match status" value="1"/>
</dbReference>
<dbReference type="GO" id="GO:0043604">
    <property type="term" value="P:amide biosynthetic process"/>
    <property type="evidence" value="ECO:0007669"/>
    <property type="project" value="UniProtKB-ARBA"/>
</dbReference>
<dbReference type="FunFam" id="3.40.630.10:FF:000027">
    <property type="entry name" value="N-fatty-acyl-amino acid synthase/hydrolase PM20D1"/>
    <property type="match status" value="1"/>
</dbReference>
<evidence type="ECO:0000256" key="5">
    <source>
        <dbReference type="ARBA" id="ARBA00022833"/>
    </source>
</evidence>
<dbReference type="SUPFAM" id="SSF55031">
    <property type="entry name" value="Bacterial exopeptidase dimerisation domain"/>
    <property type="match status" value="1"/>
</dbReference>
<comment type="caution">
    <text evidence="7">The sequence shown here is derived from an EMBL/GenBank/DDBJ whole genome shotgun (WGS) entry which is preliminary data.</text>
</comment>
<dbReference type="GO" id="GO:0016810">
    <property type="term" value="F:hydrolase activity, acting on carbon-nitrogen (but not peptide) bonds"/>
    <property type="evidence" value="ECO:0007669"/>
    <property type="project" value="UniProtKB-ARBA"/>
</dbReference>
<dbReference type="CDD" id="cd05674">
    <property type="entry name" value="M20_yscS"/>
    <property type="match status" value="1"/>
</dbReference>
<keyword evidence="5" id="KW-0862">Zinc</keyword>
<dbReference type="RefSeq" id="WP_004631507.1">
    <property type="nucleotide sequence ID" value="NZ_APMQ01000007.1"/>
</dbReference>
<evidence type="ECO:0000256" key="4">
    <source>
        <dbReference type="ARBA" id="ARBA00022801"/>
    </source>
</evidence>
<dbReference type="GO" id="GO:0006520">
    <property type="term" value="P:amino acid metabolic process"/>
    <property type="evidence" value="ECO:0007669"/>
    <property type="project" value="UniProtKB-ARBA"/>
</dbReference>
<dbReference type="GO" id="GO:0006508">
    <property type="term" value="P:proteolysis"/>
    <property type="evidence" value="ECO:0007669"/>
    <property type="project" value="UniProtKB-KW"/>
</dbReference>
<protein>
    <submittedName>
        <fullName evidence="7">Acetylornithine deacetylase/succinyldiaminopimelate desuccinylase-like deacylase</fullName>
    </submittedName>
</protein>
<dbReference type="FunFam" id="1.10.150.900:FF:000003">
    <property type="entry name" value="N-fatty-acyl-amino acid synthase/hydrolase PM20D1"/>
    <property type="match status" value="1"/>
</dbReference>
<dbReference type="SUPFAM" id="SSF53187">
    <property type="entry name" value="Zn-dependent exopeptidases"/>
    <property type="match status" value="1"/>
</dbReference>
<dbReference type="InterPro" id="IPR011650">
    <property type="entry name" value="Peptidase_M20_dimer"/>
</dbReference>
<evidence type="ECO:0000313" key="7">
    <source>
        <dbReference type="EMBL" id="ENZ77271.1"/>
    </source>
</evidence>
<dbReference type="NCBIfam" id="NF006113">
    <property type="entry name" value="PRK08262.1-4"/>
    <property type="match status" value="1"/>
</dbReference>
<dbReference type="Gene3D" id="3.40.630.10">
    <property type="entry name" value="Zn peptidases"/>
    <property type="match status" value="1"/>
</dbReference>
<dbReference type="Pfam" id="PF01546">
    <property type="entry name" value="Peptidase_M20"/>
    <property type="match status" value="1"/>
</dbReference>
<feature type="domain" description="Peptidase M20 dimerisation" evidence="6">
    <location>
        <begin position="252"/>
        <end position="402"/>
    </location>
</feature>
<keyword evidence="3" id="KW-0479">Metal-binding</keyword>
<evidence type="ECO:0000259" key="6">
    <source>
        <dbReference type="Pfam" id="PF07687"/>
    </source>
</evidence>
<dbReference type="InterPro" id="IPR002933">
    <property type="entry name" value="Peptidase_M20"/>
</dbReference>
<evidence type="ECO:0000256" key="3">
    <source>
        <dbReference type="ARBA" id="ARBA00022723"/>
    </source>
</evidence>
<dbReference type="GO" id="GO:0005576">
    <property type="term" value="C:extracellular region"/>
    <property type="evidence" value="ECO:0007669"/>
    <property type="project" value="UniProtKB-ARBA"/>
</dbReference>
<evidence type="ECO:0000256" key="2">
    <source>
        <dbReference type="ARBA" id="ARBA00022670"/>
    </source>
</evidence>
<dbReference type="Pfam" id="PF07687">
    <property type="entry name" value="M20_dimer"/>
    <property type="match status" value="1"/>
</dbReference>
<dbReference type="GO" id="GO:0008233">
    <property type="term" value="F:peptidase activity"/>
    <property type="evidence" value="ECO:0007669"/>
    <property type="project" value="UniProtKB-KW"/>
</dbReference>
<dbReference type="GO" id="GO:0046872">
    <property type="term" value="F:metal ion binding"/>
    <property type="evidence" value="ECO:0007669"/>
    <property type="project" value="UniProtKB-KW"/>
</dbReference>
<dbReference type="InterPro" id="IPR036264">
    <property type="entry name" value="Bact_exopeptidase_dim_dom"/>
</dbReference>
<dbReference type="PROSITE" id="PS00758">
    <property type="entry name" value="ARGE_DAPE_CPG2_1"/>
    <property type="match status" value="1"/>
</dbReference>
<gene>
    <name evidence="7" type="ORF">OR214_02895</name>
</gene>
<dbReference type="InterPro" id="IPR001261">
    <property type="entry name" value="ArgE/DapE_CS"/>
</dbReference>
<proteinExistence type="inferred from homology"/>
<dbReference type="Gene3D" id="3.30.70.360">
    <property type="match status" value="1"/>
</dbReference>
<dbReference type="GO" id="GO:0006629">
    <property type="term" value="P:lipid metabolic process"/>
    <property type="evidence" value="ECO:0007669"/>
    <property type="project" value="UniProtKB-ARBA"/>
</dbReference>
<accession>R0CKN2</accession>
<keyword evidence="4" id="KW-0378">Hydrolase</keyword>
<name>R0CKN2_RALPI</name>
<dbReference type="PANTHER" id="PTHR45962:SF1">
    <property type="entry name" value="N-FATTY-ACYL-AMINO ACID SYNTHASE_HYDROLASE PM20D1"/>
    <property type="match status" value="1"/>
</dbReference>
<dbReference type="EMBL" id="APMQ01000007">
    <property type="protein sequence ID" value="ENZ77271.1"/>
    <property type="molecule type" value="Genomic_DNA"/>
</dbReference>
<reference evidence="7 8" key="1">
    <citation type="journal article" date="2013" name="Genome Announc.">
        <title>Draft Genome Sequence for Ralstonia sp. Strain OR214, a Bacterium with Potential for Bioremediation.</title>
        <authorList>
            <person name="Utturkar S.M."/>
            <person name="Bollmann A."/>
            <person name="Brzoska R.M."/>
            <person name="Klingeman D.M."/>
            <person name="Epstein S.E."/>
            <person name="Palumbo A.V."/>
            <person name="Brown S.D."/>
        </authorList>
    </citation>
    <scope>NUCLEOTIDE SEQUENCE [LARGE SCALE GENOMIC DNA]</scope>
    <source>
        <strain evidence="7 8">OR214</strain>
    </source>
</reference>
<dbReference type="PATRIC" id="fig|1264675.3.peg.2821"/>
<keyword evidence="2" id="KW-0645">Protease</keyword>
<organism evidence="7 8">
    <name type="scientific">Ralstonia pickettii OR214</name>
    <dbReference type="NCBI Taxonomy" id="1264675"/>
    <lineage>
        <taxon>Bacteria</taxon>
        <taxon>Pseudomonadati</taxon>
        <taxon>Pseudomonadota</taxon>
        <taxon>Betaproteobacteria</taxon>
        <taxon>Burkholderiales</taxon>
        <taxon>Burkholderiaceae</taxon>
        <taxon>Ralstonia</taxon>
    </lineage>
</organism>
<evidence type="ECO:0000256" key="1">
    <source>
        <dbReference type="ARBA" id="ARBA00006247"/>
    </source>
</evidence>
<evidence type="ECO:0000313" key="8">
    <source>
        <dbReference type="Proteomes" id="UP000013280"/>
    </source>
</evidence>
<sequence length="508" mass="54347">MHASFKRRRATAGRVVGRLLLAIAVILVGLAAVVGVNTWRHDSRQLDVPAVTPVAVDGAAAAAHLAEAVRARTVSSATDAQLNADQFRQLHAMLEARYPKAHAVLQREQVGDFALLYTWKGADPSLKPIMLMAHQDVVPIAPGTEGDWTQPPFDGVVKDGMVWGRGAWDDKGNLISQMEAIELLAASGFKPRRTIHLAFGADEEVGGERGAKQIAALLKSRGERLDFVIDEGLLITEGVLPGLTKPAALIGVAEKGFLSVQLKVGATPGHSSMPPPQGQSAIAMMSATLKRLDDDQLPAGIRGVAQEMFTTLAPEMQGFSRVALSNLWLFGPLLQKQLEASGSSNAMLRTTTALTIVQAGNKDNVLPGRAEATVNFRLLPGDTIASVTAHVEDAAKAAAPKGKFELSRLPGSSEASPVSPTQSASYQLINKTVRELFPGTVVAPGLMIGATDSRHMIEIADHVYRFSPVRAKPEDLPRFHGTNERITEANLVELIRFYHRLVQQAAGA</sequence>
<dbReference type="InterPro" id="IPR047177">
    <property type="entry name" value="Pept_M20A"/>
</dbReference>
<dbReference type="PANTHER" id="PTHR45962">
    <property type="entry name" value="N-FATTY-ACYL-AMINO ACID SYNTHASE/HYDROLASE PM20D1"/>
    <property type="match status" value="1"/>
</dbReference>
<dbReference type="AlphaFoldDB" id="R0CKN2"/>
<comment type="similarity">
    <text evidence="1">Belongs to the peptidase M20A family.</text>
</comment>